<sequence length="238" mass="27032">MLYDNSEEFYRAQNGYAIGYFWGFETAGIFQNEAEIAAWRNAGNGIFQPNVKPGDVKYVDQNSDGLINEDDKMDLGDGTPDFTFGFNINLDYKNFDFSVSANGVAGNKIVQSYRNHSNNKANYTSAILERWTGEGTSNEMPRVTQTNVNWSFSDLYLKDGDFLRISNVSLGYDFSQLVKWEYLGQLRLYAQVQNAFTFTKYDGMDPEVGYGTSDWVSGVDLGYYPRPRVYLLGVNVKF</sequence>
<reference evidence="1 2" key="1">
    <citation type="journal article" date="2015" name="Microbes Environ.">
        <title>Distribution and evolution of nitrogen fixation genes in the phylum bacteroidetes.</title>
        <authorList>
            <person name="Inoue J."/>
            <person name="Oshima K."/>
            <person name="Suda W."/>
            <person name="Sakamoto M."/>
            <person name="Iino T."/>
            <person name="Noda S."/>
            <person name="Hongoh Y."/>
            <person name="Hattori M."/>
            <person name="Ohkuma M."/>
        </authorList>
    </citation>
    <scope>NUCLEOTIDE SEQUENCE [LARGE SCALE GENOMIC DNA]</scope>
    <source>
        <strain evidence="1">JCM 15548</strain>
    </source>
</reference>
<dbReference type="STRING" id="1236989.JCM15548_12013"/>
<dbReference type="EMBL" id="BAZW01000013">
    <property type="protein sequence ID" value="GAO29786.1"/>
    <property type="molecule type" value="Genomic_DNA"/>
</dbReference>
<gene>
    <name evidence="1" type="ORF">JCM15548_12013</name>
</gene>
<dbReference type="AlphaFoldDB" id="A0A0E9LXB0"/>
<accession>A0A0E9LXB0</accession>
<dbReference type="RefSeq" id="WP_227625604.1">
    <property type="nucleotide sequence ID" value="NZ_BAZW01000013.1"/>
</dbReference>
<dbReference type="Proteomes" id="UP000032900">
    <property type="component" value="Unassembled WGS sequence"/>
</dbReference>
<comment type="caution">
    <text evidence="1">The sequence shown here is derived from an EMBL/GenBank/DDBJ whole genome shotgun (WGS) entry which is preliminary data.</text>
</comment>
<proteinExistence type="predicted"/>
<keyword evidence="1" id="KW-0675">Receptor</keyword>
<dbReference type="SUPFAM" id="SSF56935">
    <property type="entry name" value="Porins"/>
    <property type="match status" value="1"/>
</dbReference>
<organism evidence="1 2">
    <name type="scientific">Geofilum rubicundum JCM 15548</name>
    <dbReference type="NCBI Taxonomy" id="1236989"/>
    <lineage>
        <taxon>Bacteria</taxon>
        <taxon>Pseudomonadati</taxon>
        <taxon>Bacteroidota</taxon>
        <taxon>Bacteroidia</taxon>
        <taxon>Marinilabiliales</taxon>
        <taxon>Marinilabiliaceae</taxon>
        <taxon>Geofilum</taxon>
    </lineage>
</organism>
<keyword evidence="2" id="KW-1185">Reference proteome</keyword>
<evidence type="ECO:0000313" key="1">
    <source>
        <dbReference type="EMBL" id="GAO29786.1"/>
    </source>
</evidence>
<name>A0A0E9LXB0_9BACT</name>
<evidence type="ECO:0000313" key="2">
    <source>
        <dbReference type="Proteomes" id="UP000032900"/>
    </source>
</evidence>
<protein>
    <submittedName>
        <fullName evidence="1">TonB-dependent receptor</fullName>
    </submittedName>
</protein>